<evidence type="ECO:0000313" key="5">
    <source>
        <dbReference type="WBParaSite" id="Pan_g18660.t1"/>
    </source>
</evidence>
<proteinExistence type="predicted"/>
<sequence length="384" mass="42404">MAFPTMWIVLTFLLLPIVDATWPKVPQIPVPSAFQRSPLDDDYASYYDDPPPKGSLIPSPNDFASLPTCQHACLKPLMEVLGAAIRSKTTYDRFFAVCDKYNETVVCMKKGVPCGNRDLFDILTSGLKYMCYDQRETFEARMECIDATAAPITSECHKNCNSKDKFTTLIADSGLLEMLLPHDNRDDRDANGRTFLISRFDPKAMSATMRTSCDLAECFLDCIKTRYNNHCGDNIGNFVTEAIVRPIVKTHEGGTFAAFGGLIGSMLPETCSFLVAPEKLRNFRVDPDVERQIKPEFVKSQTPYSAVSSSSKSAPANATLSTAPTNTPEVTPASEVARKLAITAKTTNHGDLFATKLHKNESFLASFALHPDFDANLVCVFDTD</sequence>
<evidence type="ECO:0000259" key="3">
    <source>
        <dbReference type="Pfam" id="PF15481"/>
    </source>
</evidence>
<feature type="domain" description="Chondroitin proteoglycan 4" evidence="3">
    <location>
        <begin position="69"/>
        <end position="161"/>
    </location>
</feature>
<name>A0A7E4VC30_PANRE</name>
<accession>A0A7E4VC30</accession>
<dbReference type="InterPro" id="IPR029153">
    <property type="entry name" value="CPG4"/>
</dbReference>
<dbReference type="WBParaSite" id="Pan_g18660.t1">
    <property type="protein sequence ID" value="Pan_g18660.t1"/>
    <property type="gene ID" value="Pan_g18660"/>
</dbReference>
<organism evidence="4 5">
    <name type="scientific">Panagrellus redivivus</name>
    <name type="common">Microworm</name>
    <dbReference type="NCBI Taxonomy" id="6233"/>
    <lineage>
        <taxon>Eukaryota</taxon>
        <taxon>Metazoa</taxon>
        <taxon>Ecdysozoa</taxon>
        <taxon>Nematoda</taxon>
        <taxon>Chromadorea</taxon>
        <taxon>Rhabditida</taxon>
        <taxon>Tylenchina</taxon>
        <taxon>Panagrolaimomorpha</taxon>
        <taxon>Panagrolaimoidea</taxon>
        <taxon>Panagrolaimidae</taxon>
        <taxon>Panagrellus</taxon>
    </lineage>
</organism>
<dbReference type="Pfam" id="PF15481">
    <property type="entry name" value="CPG4"/>
    <property type="match status" value="1"/>
</dbReference>
<dbReference type="Proteomes" id="UP000492821">
    <property type="component" value="Unassembled WGS sequence"/>
</dbReference>
<feature type="region of interest" description="Disordered" evidence="1">
    <location>
        <begin position="306"/>
        <end position="332"/>
    </location>
</feature>
<reference evidence="5" key="2">
    <citation type="submission" date="2020-10" db="UniProtKB">
        <authorList>
            <consortium name="WormBaseParasite"/>
        </authorList>
    </citation>
    <scope>IDENTIFICATION</scope>
</reference>
<feature type="signal peptide" evidence="2">
    <location>
        <begin position="1"/>
        <end position="20"/>
    </location>
</feature>
<dbReference type="InterPro" id="IPR053123">
    <property type="entry name" value="CPG4-like"/>
</dbReference>
<keyword evidence="4" id="KW-1185">Reference proteome</keyword>
<evidence type="ECO:0000313" key="4">
    <source>
        <dbReference type="Proteomes" id="UP000492821"/>
    </source>
</evidence>
<dbReference type="PANTHER" id="PTHR37442">
    <property type="entry name" value="F18A1.7 PROTEIN-RELATED"/>
    <property type="match status" value="1"/>
</dbReference>
<evidence type="ECO:0000256" key="1">
    <source>
        <dbReference type="SAM" id="MobiDB-lite"/>
    </source>
</evidence>
<dbReference type="AlphaFoldDB" id="A0A7E4VC30"/>
<evidence type="ECO:0000256" key="2">
    <source>
        <dbReference type="SAM" id="SignalP"/>
    </source>
</evidence>
<reference evidence="4" key="1">
    <citation type="journal article" date="2013" name="Genetics">
        <title>The draft genome and transcriptome of Panagrellus redivivus are shaped by the harsh demands of a free-living lifestyle.</title>
        <authorList>
            <person name="Srinivasan J."/>
            <person name="Dillman A.R."/>
            <person name="Macchietto M.G."/>
            <person name="Heikkinen L."/>
            <person name="Lakso M."/>
            <person name="Fracchia K.M."/>
            <person name="Antoshechkin I."/>
            <person name="Mortazavi A."/>
            <person name="Wong G."/>
            <person name="Sternberg P.W."/>
        </authorList>
    </citation>
    <scope>NUCLEOTIDE SEQUENCE [LARGE SCALE GENOMIC DNA]</scope>
    <source>
        <strain evidence="4">MT8872</strain>
    </source>
</reference>
<feature type="chain" id="PRO_5028846063" evidence="2">
    <location>
        <begin position="21"/>
        <end position="384"/>
    </location>
</feature>
<dbReference type="PANTHER" id="PTHR37442:SF2">
    <property type="entry name" value="CHONDROITIN PROTEOGLYCAN 4"/>
    <property type="match status" value="1"/>
</dbReference>
<keyword evidence="2" id="KW-0732">Signal</keyword>
<feature type="compositionally biased region" description="Low complexity" evidence="1">
    <location>
        <begin position="306"/>
        <end position="318"/>
    </location>
</feature>
<feature type="compositionally biased region" description="Polar residues" evidence="1">
    <location>
        <begin position="319"/>
        <end position="329"/>
    </location>
</feature>
<protein>
    <submittedName>
        <fullName evidence="5">CPG4 domain-containing protein</fullName>
    </submittedName>
</protein>